<dbReference type="PROSITE" id="PS50181">
    <property type="entry name" value="FBOX"/>
    <property type="match status" value="1"/>
</dbReference>
<evidence type="ECO:0000259" key="1">
    <source>
        <dbReference type="PROSITE" id="PS50181"/>
    </source>
</evidence>
<sequence>MEKAASILANLDTLPDELILGILDYISIEDYASLRALNATNWHLHRLTVDRLYSRFPGRAPEQFLRAVVLPPSDERTTLANHVNEVVWWTHDHWTRQARGRCLSLGDRHLLANKLRSSGCILNVTDPSLDLPRRFIGFSAEYEVHWWYLEFFLFFTPKVQKLVVHDVWHWDDHTYWFENLAANPERFENLKSITLCGPLRLENVVPLLTLPSIRNMELTQVISMRQEPGREFSWTNDRDRYLERRLPAGGSSLEHLTLRDSHIYFKKLGGELSALRNLKSFTYDHLKNELGPSELSTYAFPVLGSLLPREGSSLEYLRIRDDCLANVSQSDLIDTLTTRCFGGNVSADVKNLAFGKIHTLDIGPCNFGFLHTSDSTILGAVRHFAQCLPTTLETLRMQWQYQYINVWEDRMYRLQVFIDFLRLLAPAAVSACPNLKEVALVDWPALVGWFPLPAEVTELQRTYEEVGITFKVIYEEIQGAEPLEVLIDVEPGWLWVQETEAFERNVCY</sequence>
<dbReference type="Proteomes" id="UP000800038">
    <property type="component" value="Unassembled WGS sequence"/>
</dbReference>
<evidence type="ECO:0000313" key="3">
    <source>
        <dbReference type="Proteomes" id="UP000800038"/>
    </source>
</evidence>
<reference evidence="2" key="1">
    <citation type="journal article" date="2020" name="Stud. Mycol.">
        <title>101 Dothideomycetes genomes: a test case for predicting lifestyles and emergence of pathogens.</title>
        <authorList>
            <person name="Haridas S."/>
            <person name="Albert R."/>
            <person name="Binder M."/>
            <person name="Bloem J."/>
            <person name="Labutti K."/>
            <person name="Salamov A."/>
            <person name="Andreopoulos B."/>
            <person name="Baker S."/>
            <person name="Barry K."/>
            <person name="Bills G."/>
            <person name="Bluhm B."/>
            <person name="Cannon C."/>
            <person name="Castanera R."/>
            <person name="Culley D."/>
            <person name="Daum C."/>
            <person name="Ezra D."/>
            <person name="Gonzalez J."/>
            <person name="Henrissat B."/>
            <person name="Kuo A."/>
            <person name="Liang C."/>
            <person name="Lipzen A."/>
            <person name="Lutzoni F."/>
            <person name="Magnuson J."/>
            <person name="Mondo S."/>
            <person name="Nolan M."/>
            <person name="Ohm R."/>
            <person name="Pangilinan J."/>
            <person name="Park H.-J."/>
            <person name="Ramirez L."/>
            <person name="Alfaro M."/>
            <person name="Sun H."/>
            <person name="Tritt A."/>
            <person name="Yoshinaga Y."/>
            <person name="Zwiers L.-H."/>
            <person name="Turgeon B."/>
            <person name="Goodwin S."/>
            <person name="Spatafora J."/>
            <person name="Crous P."/>
            <person name="Grigoriev I."/>
        </authorList>
    </citation>
    <scope>NUCLEOTIDE SEQUENCE</scope>
    <source>
        <strain evidence="2">CBS 161.51</strain>
    </source>
</reference>
<proteinExistence type="predicted"/>
<dbReference type="SUPFAM" id="SSF52047">
    <property type="entry name" value="RNI-like"/>
    <property type="match status" value="1"/>
</dbReference>
<dbReference type="InterPro" id="IPR001810">
    <property type="entry name" value="F-box_dom"/>
</dbReference>
<organism evidence="2 3">
    <name type="scientific">Clathrospora elynae</name>
    <dbReference type="NCBI Taxonomy" id="706981"/>
    <lineage>
        <taxon>Eukaryota</taxon>
        <taxon>Fungi</taxon>
        <taxon>Dikarya</taxon>
        <taxon>Ascomycota</taxon>
        <taxon>Pezizomycotina</taxon>
        <taxon>Dothideomycetes</taxon>
        <taxon>Pleosporomycetidae</taxon>
        <taxon>Pleosporales</taxon>
        <taxon>Diademaceae</taxon>
        <taxon>Clathrospora</taxon>
    </lineage>
</organism>
<feature type="domain" description="F-box" evidence="1">
    <location>
        <begin position="8"/>
        <end position="56"/>
    </location>
</feature>
<keyword evidence="3" id="KW-1185">Reference proteome</keyword>
<dbReference type="AlphaFoldDB" id="A0A6A5S2K8"/>
<gene>
    <name evidence="2" type="ORF">EJ02DRAFT_460810</name>
</gene>
<dbReference type="EMBL" id="ML976343">
    <property type="protein sequence ID" value="KAF1934925.1"/>
    <property type="molecule type" value="Genomic_DNA"/>
</dbReference>
<accession>A0A6A5S2K8</accession>
<protein>
    <recommendedName>
        <fullName evidence="1">F-box domain-containing protein</fullName>
    </recommendedName>
</protein>
<evidence type="ECO:0000313" key="2">
    <source>
        <dbReference type="EMBL" id="KAF1934925.1"/>
    </source>
</evidence>
<dbReference type="OrthoDB" id="3660227at2759"/>
<name>A0A6A5S2K8_9PLEO</name>